<accession>A0A9P9DKY5</accession>
<dbReference type="Proteomes" id="UP000738349">
    <property type="component" value="Unassembled WGS sequence"/>
</dbReference>
<evidence type="ECO:0000313" key="3">
    <source>
        <dbReference type="Proteomes" id="UP000738349"/>
    </source>
</evidence>
<name>A0A9P9DKY5_9HYPO</name>
<protein>
    <submittedName>
        <fullName evidence="2">Aldehyde/histidinol dehydrogenase</fullName>
    </submittedName>
</protein>
<evidence type="ECO:0000313" key="2">
    <source>
        <dbReference type="EMBL" id="KAH7121390.1"/>
    </source>
</evidence>
<gene>
    <name evidence="2" type="ORF">EDB81DRAFT_913560</name>
</gene>
<dbReference type="PANTHER" id="PTHR43111">
    <property type="entry name" value="ALDEHYDE DEHYDROGENASE B-RELATED"/>
    <property type="match status" value="1"/>
</dbReference>
<dbReference type="OrthoDB" id="5596991at2759"/>
<dbReference type="Gene3D" id="3.40.605.10">
    <property type="entry name" value="Aldehyde Dehydrogenase, Chain A, domain 1"/>
    <property type="match status" value="1"/>
</dbReference>
<keyword evidence="3" id="KW-1185">Reference proteome</keyword>
<proteinExistence type="predicted"/>
<keyword evidence="1" id="KW-0812">Transmembrane</keyword>
<reference evidence="2" key="1">
    <citation type="journal article" date="2021" name="Nat. Commun.">
        <title>Genetic determinants of endophytism in the Arabidopsis root mycobiome.</title>
        <authorList>
            <person name="Mesny F."/>
            <person name="Miyauchi S."/>
            <person name="Thiergart T."/>
            <person name="Pickel B."/>
            <person name="Atanasova L."/>
            <person name="Karlsson M."/>
            <person name="Huettel B."/>
            <person name="Barry K.W."/>
            <person name="Haridas S."/>
            <person name="Chen C."/>
            <person name="Bauer D."/>
            <person name="Andreopoulos W."/>
            <person name="Pangilinan J."/>
            <person name="LaButti K."/>
            <person name="Riley R."/>
            <person name="Lipzen A."/>
            <person name="Clum A."/>
            <person name="Drula E."/>
            <person name="Henrissat B."/>
            <person name="Kohler A."/>
            <person name="Grigoriev I.V."/>
            <person name="Martin F.M."/>
            <person name="Hacquard S."/>
        </authorList>
    </citation>
    <scope>NUCLEOTIDE SEQUENCE</scope>
    <source>
        <strain evidence="2">MPI-CAGE-AT-0147</strain>
    </source>
</reference>
<comment type="caution">
    <text evidence="2">The sequence shown here is derived from an EMBL/GenBank/DDBJ whole genome shotgun (WGS) entry which is preliminary data.</text>
</comment>
<keyword evidence="1" id="KW-1133">Transmembrane helix</keyword>
<dbReference type="InterPro" id="IPR016162">
    <property type="entry name" value="Ald_DH_N"/>
</dbReference>
<dbReference type="AlphaFoldDB" id="A0A9P9DKY5"/>
<dbReference type="GO" id="GO:0016620">
    <property type="term" value="F:oxidoreductase activity, acting on the aldehyde or oxo group of donors, NAD or NADP as acceptor"/>
    <property type="evidence" value="ECO:0007669"/>
    <property type="project" value="InterPro"/>
</dbReference>
<feature type="transmembrane region" description="Helical" evidence="1">
    <location>
        <begin position="486"/>
        <end position="507"/>
    </location>
</feature>
<sequence>MAEEYARLRAAAVDGRAHNVYFRQTQVERLCKAVVSNARELSKALKQDFEYRRDDVAIELYATVAAIKESYAALEPEHVHDEEYLIAHGKDMPSFRKPAGIVYIEPCASHSLLNSALAPLTAAVAAGNCVILLVSQLVFSSRTLALSTEANRPFHIQLEENAYMTATLLRRILPAALDNNTFALASSPIKDPDLLAQALVVKQSGEYHSPSSMQLSSFPQGRTVAIVDRTADVKAAARHLAGARFGLGGRSPYAPDCVFVNEFVKKAFLQALVGECISLSECVVAETSGRKQKAGKHGSPSRVRSKLEALNRNNLRLHVVTQELEFAVVDILDRDLKAIGTKTCDPVLIIHAVRSLDDAIGLVDLLGSPPCLAAYHFASLHAGKYLSHAVDAQVTFVNTIPKTLLVGPAFPASRDFDRTLRYPSHFFTVGRPAYVSSLPSDRLADAVLLSRSETAVQQLLAAASSPLQVQKRWQGGRIGFFEQASLIYVAVLITAFAVSGAGLFLYIKSHWLGSVTA</sequence>
<dbReference type="EMBL" id="JAGMUV010000024">
    <property type="protein sequence ID" value="KAH7121390.1"/>
    <property type="molecule type" value="Genomic_DNA"/>
</dbReference>
<dbReference type="InterPro" id="IPR016163">
    <property type="entry name" value="Ald_DH_C"/>
</dbReference>
<dbReference type="Gene3D" id="3.40.309.10">
    <property type="entry name" value="Aldehyde Dehydrogenase, Chain A, domain 2"/>
    <property type="match status" value="1"/>
</dbReference>
<keyword evidence="1" id="KW-0472">Membrane</keyword>
<dbReference type="InterPro" id="IPR016161">
    <property type="entry name" value="Ald_DH/histidinol_DH"/>
</dbReference>
<dbReference type="PANTHER" id="PTHR43111:SF1">
    <property type="entry name" value="ALDEHYDE DEHYDROGENASE B-RELATED"/>
    <property type="match status" value="1"/>
</dbReference>
<evidence type="ECO:0000256" key="1">
    <source>
        <dbReference type="SAM" id="Phobius"/>
    </source>
</evidence>
<dbReference type="SUPFAM" id="SSF53720">
    <property type="entry name" value="ALDH-like"/>
    <property type="match status" value="1"/>
</dbReference>
<organism evidence="2 3">
    <name type="scientific">Dactylonectria macrodidyma</name>
    <dbReference type="NCBI Taxonomy" id="307937"/>
    <lineage>
        <taxon>Eukaryota</taxon>
        <taxon>Fungi</taxon>
        <taxon>Dikarya</taxon>
        <taxon>Ascomycota</taxon>
        <taxon>Pezizomycotina</taxon>
        <taxon>Sordariomycetes</taxon>
        <taxon>Hypocreomycetidae</taxon>
        <taxon>Hypocreales</taxon>
        <taxon>Nectriaceae</taxon>
        <taxon>Dactylonectria</taxon>
    </lineage>
</organism>